<organism evidence="1 2">
    <name type="scientific">Amycolatopsis balhimycina DSM 5908</name>
    <dbReference type="NCBI Taxonomy" id="1081091"/>
    <lineage>
        <taxon>Bacteria</taxon>
        <taxon>Bacillati</taxon>
        <taxon>Actinomycetota</taxon>
        <taxon>Actinomycetes</taxon>
        <taxon>Pseudonocardiales</taxon>
        <taxon>Pseudonocardiaceae</taxon>
        <taxon>Amycolatopsis</taxon>
    </lineage>
</organism>
<gene>
    <name evidence="1" type="ORF">DMA12_12165</name>
</gene>
<name>A0A428WSJ5_AMYBA</name>
<accession>A0A428WSJ5</accession>
<dbReference type="OrthoDB" id="3967779at2"/>
<protein>
    <submittedName>
        <fullName evidence="1">Uncharacterized protein</fullName>
    </submittedName>
</protein>
<comment type="caution">
    <text evidence="1">The sequence shown here is derived from an EMBL/GenBank/DDBJ whole genome shotgun (WGS) entry which is preliminary data.</text>
</comment>
<dbReference type="Proteomes" id="UP000286716">
    <property type="component" value="Unassembled WGS sequence"/>
</dbReference>
<evidence type="ECO:0000313" key="1">
    <source>
        <dbReference type="EMBL" id="RSM46035.1"/>
    </source>
</evidence>
<dbReference type="AlphaFoldDB" id="A0A428WSJ5"/>
<dbReference type="EMBL" id="QHHU01000014">
    <property type="protein sequence ID" value="RSM46035.1"/>
    <property type="molecule type" value="Genomic_DNA"/>
</dbReference>
<dbReference type="RefSeq" id="WP_020643900.1">
    <property type="nucleotide sequence ID" value="NZ_QHHU01000014.1"/>
</dbReference>
<keyword evidence="2" id="KW-1185">Reference proteome</keyword>
<proteinExistence type="predicted"/>
<reference evidence="1 2" key="1">
    <citation type="submission" date="2018-05" db="EMBL/GenBank/DDBJ databases">
        <title>Evolution of GPA BGCs.</title>
        <authorList>
            <person name="Waglechner N."/>
            <person name="Wright G.D."/>
        </authorList>
    </citation>
    <scope>NUCLEOTIDE SEQUENCE [LARGE SCALE GENOMIC DNA]</scope>
    <source>
        <strain evidence="1 2">DSM 5908</strain>
    </source>
</reference>
<sequence length="491" mass="54604">MTSASPALPVAGLDDLTTESRMIATPWSRMVRGIGLGQYPIGYDPVAAERIRHTFDLLAAKVPPANSYTLFSRLLADLILNVADPAADFSRVDVGSAVGSIVDAVRSEENPYYRVTAGSILMDAFAKLGLDHKLLVNEWMDFPAEILAATDQIRPDRIKDENSGRHGDYERLSACTAVFLALGQLGLADRLVTGERDHVREALDLLERIPAPFFRGRGGSMLLSVVSLLGYDRYLFDGPRDYLKEVLDHLDRADELNLPPAFPQPMTEAFGKIYPLLTMLNAIAMSGRAEYLTYRKDRLAEAKDLLGRIDPVERTHMALYYLVALHNLGRLSAEVPDLDAFVEDVLGQWDQADPGANFFRNGIAYPYMIETAMVTGRPDLITARGLDRLAGSYPDLDRTDLDRANRPYPFSYALNMLGEIGAVDRLYVPSARYGGRSAVAWVVDHLSDGGREEGNRLSMLDHALVSYALRLRGRDRAETELFRNFRFRLAS</sequence>
<evidence type="ECO:0000313" key="2">
    <source>
        <dbReference type="Proteomes" id="UP000286716"/>
    </source>
</evidence>